<accession>A0A3B4Z728</accession>
<dbReference type="AlphaFoldDB" id="A0A3B4Z728"/>
<name>A0A3B4Z728_9TELE</name>
<sequence length="104" mass="12035">MKSRLKEMLLSKTLPVIYINKFFQFFSYVQLHSNQIAGRGICHYTTTQMIPCLVRLGRRGIFQHNNDPKHIPKIKQELLKKKKVKAMTLPNVSPLNTSIPVKNS</sequence>
<reference evidence="1" key="1">
    <citation type="submission" date="2023-09" db="UniProtKB">
        <authorList>
            <consortium name="Ensembl"/>
        </authorList>
    </citation>
    <scope>IDENTIFICATION</scope>
</reference>
<dbReference type="STRING" id="144197.ENSSPAP00000002374"/>
<proteinExistence type="predicted"/>
<dbReference type="Ensembl" id="ENSSPAT00000002412.1">
    <property type="protein sequence ID" value="ENSSPAP00000002374.1"/>
    <property type="gene ID" value="ENSSPAG00000001820.1"/>
</dbReference>
<evidence type="ECO:0000313" key="1">
    <source>
        <dbReference type="Ensembl" id="ENSSPAP00000002374.1"/>
    </source>
</evidence>
<organism evidence="1">
    <name type="scientific">Stegastes partitus</name>
    <name type="common">bicolor damselfish</name>
    <dbReference type="NCBI Taxonomy" id="144197"/>
    <lineage>
        <taxon>Eukaryota</taxon>
        <taxon>Metazoa</taxon>
        <taxon>Chordata</taxon>
        <taxon>Craniata</taxon>
        <taxon>Vertebrata</taxon>
        <taxon>Euteleostomi</taxon>
        <taxon>Actinopterygii</taxon>
        <taxon>Neopterygii</taxon>
        <taxon>Teleostei</taxon>
        <taxon>Neoteleostei</taxon>
        <taxon>Acanthomorphata</taxon>
        <taxon>Ovalentaria</taxon>
        <taxon>Pomacentridae</taxon>
        <taxon>Stegastes</taxon>
    </lineage>
</organism>
<dbReference type="GO" id="GO:0003676">
    <property type="term" value="F:nucleic acid binding"/>
    <property type="evidence" value="ECO:0007669"/>
    <property type="project" value="InterPro"/>
</dbReference>
<dbReference type="Gene3D" id="3.30.420.10">
    <property type="entry name" value="Ribonuclease H-like superfamily/Ribonuclease H"/>
    <property type="match status" value="1"/>
</dbReference>
<protein>
    <submittedName>
        <fullName evidence="1">Uncharacterized protein</fullName>
    </submittedName>
</protein>
<dbReference type="InterPro" id="IPR036397">
    <property type="entry name" value="RNaseH_sf"/>
</dbReference>